<dbReference type="InterPro" id="IPR005495">
    <property type="entry name" value="LptG/LptF_permease"/>
</dbReference>
<evidence type="ECO:0000256" key="4">
    <source>
        <dbReference type="ARBA" id="ARBA00022989"/>
    </source>
</evidence>
<dbReference type="GO" id="GO:0015920">
    <property type="term" value="P:lipopolysaccharide transport"/>
    <property type="evidence" value="ECO:0007669"/>
    <property type="project" value="TreeGrafter"/>
</dbReference>
<comment type="subcellular location">
    <subcellularLocation>
        <location evidence="1">Cell membrane</location>
        <topology evidence="1">Multi-pass membrane protein</topology>
    </subcellularLocation>
</comment>
<feature type="transmembrane region" description="Helical" evidence="6">
    <location>
        <begin position="53"/>
        <end position="78"/>
    </location>
</feature>
<proteinExistence type="predicted"/>
<evidence type="ECO:0008006" key="9">
    <source>
        <dbReference type="Google" id="ProtNLM"/>
    </source>
</evidence>
<evidence type="ECO:0000313" key="8">
    <source>
        <dbReference type="Proteomes" id="UP000236654"/>
    </source>
</evidence>
<feature type="transmembrane region" description="Helical" evidence="6">
    <location>
        <begin position="99"/>
        <end position="118"/>
    </location>
</feature>
<dbReference type="AlphaFoldDB" id="A0A2I0R4W7"/>
<organism evidence="7 8">
    <name type="scientific">Brumimicrobium salinarum</name>
    <dbReference type="NCBI Taxonomy" id="2058658"/>
    <lineage>
        <taxon>Bacteria</taxon>
        <taxon>Pseudomonadati</taxon>
        <taxon>Bacteroidota</taxon>
        <taxon>Flavobacteriia</taxon>
        <taxon>Flavobacteriales</taxon>
        <taxon>Crocinitomicaceae</taxon>
        <taxon>Brumimicrobium</taxon>
    </lineage>
</organism>
<dbReference type="Proteomes" id="UP000236654">
    <property type="component" value="Unassembled WGS sequence"/>
</dbReference>
<dbReference type="RefSeq" id="WP_101333631.1">
    <property type="nucleotide sequence ID" value="NZ_PJNI01000002.1"/>
</dbReference>
<reference evidence="7 8" key="1">
    <citation type="submission" date="2017-12" db="EMBL/GenBank/DDBJ databases">
        <title>The draft genome sequence of Brumimicrobium saltpan LHR20.</title>
        <authorList>
            <person name="Do Z.-J."/>
            <person name="Luo H.-R."/>
        </authorList>
    </citation>
    <scope>NUCLEOTIDE SEQUENCE [LARGE SCALE GENOMIC DNA]</scope>
    <source>
        <strain evidence="7 8">LHR20</strain>
    </source>
</reference>
<dbReference type="Pfam" id="PF03739">
    <property type="entry name" value="LptF_LptG"/>
    <property type="match status" value="1"/>
</dbReference>
<evidence type="ECO:0000313" key="7">
    <source>
        <dbReference type="EMBL" id="PKR81617.1"/>
    </source>
</evidence>
<sequence>MKKLSIFFIKSFVGPFLATFFISMFMLVMQFLWKYIDDLMGKGLETAIIIELLFYVSASLLPLALPLAILLSSLIVMGNLGESNELTALKSSGLSIYRILRPLTSVVVLIAIGTFYFSNYVIPVANYKWHSIIWDIQEKKMTSFLKPGSYTQEIDGFSIKIKDGKDNSFEDIIIHDRRNSREIKTITAKSGTFYQSENGDFLFFKLFDGNVIEELAQSPDFQMDNSSNKNHSIFPSRKSDFKTATYKMDMTGFKLQRSKDELFKNDYEMLNVFQIDETADSIKIRYNELMESLSFNSKAKHAYFQSIHFLNDQKMDTVQKSHIDNYIAVRNKIKRISNDTNMIDIDNGSSTEEVKSTKNSIQDSIPQKLKIQPIYAFKNMPDSLQTPAINHMKSQLRNNIKSLEGQIDIEGNRHRVMRRYEIEFHRKFALSFSIIILFFIGAPLGAIVKRGGFGAPVVIAALLFMIYFVLITIGDGMAESQVLSPFFGMWGPNILLTPIAALLMISAANDRSVVVIPKWMKRKKNG</sequence>
<evidence type="ECO:0000256" key="3">
    <source>
        <dbReference type="ARBA" id="ARBA00022692"/>
    </source>
</evidence>
<protein>
    <recommendedName>
        <fullName evidence="9">Permease</fullName>
    </recommendedName>
</protein>
<keyword evidence="4 6" id="KW-1133">Transmembrane helix</keyword>
<keyword evidence="3 6" id="KW-0812">Transmembrane</keyword>
<keyword evidence="5 6" id="KW-0472">Membrane</keyword>
<evidence type="ECO:0000256" key="2">
    <source>
        <dbReference type="ARBA" id="ARBA00022475"/>
    </source>
</evidence>
<feature type="transmembrane region" description="Helical" evidence="6">
    <location>
        <begin position="455"/>
        <end position="474"/>
    </location>
</feature>
<feature type="transmembrane region" description="Helical" evidence="6">
    <location>
        <begin position="494"/>
        <end position="516"/>
    </location>
</feature>
<dbReference type="EMBL" id="PJNI01000002">
    <property type="protein sequence ID" value="PKR81617.1"/>
    <property type="molecule type" value="Genomic_DNA"/>
</dbReference>
<keyword evidence="8" id="KW-1185">Reference proteome</keyword>
<evidence type="ECO:0000256" key="5">
    <source>
        <dbReference type="ARBA" id="ARBA00023136"/>
    </source>
</evidence>
<evidence type="ECO:0000256" key="6">
    <source>
        <dbReference type="SAM" id="Phobius"/>
    </source>
</evidence>
<dbReference type="GO" id="GO:0043190">
    <property type="term" value="C:ATP-binding cassette (ABC) transporter complex"/>
    <property type="evidence" value="ECO:0007669"/>
    <property type="project" value="TreeGrafter"/>
</dbReference>
<feature type="transmembrane region" description="Helical" evidence="6">
    <location>
        <begin position="428"/>
        <end position="448"/>
    </location>
</feature>
<evidence type="ECO:0000256" key="1">
    <source>
        <dbReference type="ARBA" id="ARBA00004651"/>
    </source>
</evidence>
<dbReference type="OrthoDB" id="1096108at2"/>
<name>A0A2I0R4W7_9FLAO</name>
<accession>A0A2I0R4W7</accession>
<dbReference type="PANTHER" id="PTHR33529:SF6">
    <property type="entry name" value="YJGP_YJGQ FAMILY PERMEASE"/>
    <property type="match status" value="1"/>
</dbReference>
<feature type="transmembrane region" description="Helical" evidence="6">
    <location>
        <begin position="12"/>
        <end position="33"/>
    </location>
</feature>
<dbReference type="PANTHER" id="PTHR33529">
    <property type="entry name" value="SLR0882 PROTEIN-RELATED"/>
    <property type="match status" value="1"/>
</dbReference>
<gene>
    <name evidence="7" type="ORF">CW751_03580</name>
</gene>
<keyword evidence="2" id="KW-1003">Cell membrane</keyword>
<comment type="caution">
    <text evidence="7">The sequence shown here is derived from an EMBL/GenBank/DDBJ whole genome shotgun (WGS) entry which is preliminary data.</text>
</comment>